<dbReference type="AlphaFoldDB" id="A0A4Q2RDS7"/>
<dbReference type="EMBL" id="QYBC01000011">
    <property type="protein sequence ID" value="RYB04185.1"/>
    <property type="molecule type" value="Genomic_DNA"/>
</dbReference>
<dbReference type="SUPFAM" id="SSF51905">
    <property type="entry name" value="FAD/NAD(P)-binding domain"/>
    <property type="match status" value="1"/>
</dbReference>
<dbReference type="Proteomes" id="UP000289411">
    <property type="component" value="Unassembled WGS sequence"/>
</dbReference>
<comment type="caution">
    <text evidence="3">The sequence shown here is derived from an EMBL/GenBank/DDBJ whole genome shotgun (WGS) entry which is preliminary data.</text>
</comment>
<protein>
    <submittedName>
        <fullName evidence="3">FAD-binding oxidoreductase</fullName>
    </submittedName>
</protein>
<dbReference type="InterPro" id="IPR006076">
    <property type="entry name" value="FAD-dep_OxRdtase"/>
</dbReference>
<reference evidence="3 4" key="2">
    <citation type="submission" date="2019-02" db="EMBL/GenBank/DDBJ databases">
        <title>'Lichenibacterium ramalinii' gen. nov. sp. nov., 'Lichenibacterium minor' gen. nov. sp. nov.</title>
        <authorList>
            <person name="Pankratov T."/>
        </authorList>
    </citation>
    <scope>NUCLEOTIDE SEQUENCE [LARGE SCALE GENOMIC DNA]</scope>
    <source>
        <strain evidence="3 4">RmlP001</strain>
    </source>
</reference>
<name>A0A4Q2RDS7_9HYPH</name>
<gene>
    <name evidence="3" type="ORF">D3272_14330</name>
</gene>
<evidence type="ECO:0000313" key="3">
    <source>
        <dbReference type="EMBL" id="RYB04185.1"/>
    </source>
</evidence>
<keyword evidence="4" id="KW-1185">Reference proteome</keyword>
<dbReference type="InterPro" id="IPR036188">
    <property type="entry name" value="FAD/NAD-bd_sf"/>
</dbReference>
<dbReference type="GO" id="GO:0016491">
    <property type="term" value="F:oxidoreductase activity"/>
    <property type="evidence" value="ECO:0007669"/>
    <property type="project" value="UniProtKB-KW"/>
</dbReference>
<dbReference type="GO" id="GO:0005737">
    <property type="term" value="C:cytoplasm"/>
    <property type="evidence" value="ECO:0007669"/>
    <property type="project" value="TreeGrafter"/>
</dbReference>
<dbReference type="Gene3D" id="3.50.50.60">
    <property type="entry name" value="FAD/NAD(P)-binding domain"/>
    <property type="match status" value="1"/>
</dbReference>
<evidence type="ECO:0000313" key="4">
    <source>
        <dbReference type="Proteomes" id="UP000289411"/>
    </source>
</evidence>
<sequence>MSDRADVVVLGAGIVGVSAALHLQERGRDVVLVERAPKAGMGTSYGNAGLIERSSIYPYAFPRDLASLARYALNRTTDAHYHASALPGLAPFLVRYWFNSSPKGVERIARSARPLIERSLAEHERLMAASGSTGLMRKVGWIKGFRTPRSFDKGLRDAERLRGFALEIDTLDAAGLAEREPHLAAGMIGALHFRDPGAVSDPGGLVERYNALFLQRGGRFMKGDAATLEEQAPGWRVKTRDGWLQARDAVVALGPWSDLVYRKLGYRLPFGIKRGYHLHFRARGNAVLNHPVLDADGGYLLAPMDRGIRLTTGAEFARREAPMTPVQMERAIPKARGLFPLAEPLEDMPWMGSRPCLPDMLPVIGRAPKHQGLWLDFGHQHHGLTLGPVSGRLLAEMMTGETPFTDPAPYRMERFGWHGPDNLTVSEAAGAGTAPARQ</sequence>
<dbReference type="Gene3D" id="3.30.9.10">
    <property type="entry name" value="D-Amino Acid Oxidase, subunit A, domain 2"/>
    <property type="match status" value="1"/>
</dbReference>
<dbReference type="RefSeq" id="WP_129219881.1">
    <property type="nucleotide sequence ID" value="NZ_QYBC01000011.1"/>
</dbReference>
<feature type="domain" description="FAD dependent oxidoreductase" evidence="2">
    <location>
        <begin position="6"/>
        <end position="397"/>
    </location>
</feature>
<accession>A0A4Q2RDS7</accession>
<keyword evidence="1" id="KW-0560">Oxidoreductase</keyword>
<organism evidence="3 4">
    <name type="scientific">Lichenibacterium ramalinae</name>
    <dbReference type="NCBI Taxonomy" id="2316527"/>
    <lineage>
        <taxon>Bacteria</taxon>
        <taxon>Pseudomonadati</taxon>
        <taxon>Pseudomonadota</taxon>
        <taxon>Alphaproteobacteria</taxon>
        <taxon>Hyphomicrobiales</taxon>
        <taxon>Lichenihabitantaceae</taxon>
        <taxon>Lichenibacterium</taxon>
    </lineage>
</organism>
<dbReference type="Pfam" id="PF01266">
    <property type="entry name" value="DAO"/>
    <property type="match status" value="1"/>
</dbReference>
<proteinExistence type="predicted"/>
<dbReference type="PANTHER" id="PTHR13847">
    <property type="entry name" value="SARCOSINE DEHYDROGENASE-RELATED"/>
    <property type="match status" value="1"/>
</dbReference>
<evidence type="ECO:0000259" key="2">
    <source>
        <dbReference type="Pfam" id="PF01266"/>
    </source>
</evidence>
<dbReference type="PANTHER" id="PTHR13847:SF289">
    <property type="entry name" value="GLYCINE OXIDASE"/>
    <property type="match status" value="1"/>
</dbReference>
<dbReference type="SUPFAM" id="SSF54373">
    <property type="entry name" value="FAD-linked reductases, C-terminal domain"/>
    <property type="match status" value="1"/>
</dbReference>
<reference evidence="3 4" key="1">
    <citation type="submission" date="2018-09" db="EMBL/GenBank/DDBJ databases">
        <authorList>
            <person name="Grouzdev D.S."/>
            <person name="Krutkina M.S."/>
        </authorList>
    </citation>
    <scope>NUCLEOTIDE SEQUENCE [LARGE SCALE GENOMIC DNA]</scope>
    <source>
        <strain evidence="3 4">RmlP001</strain>
    </source>
</reference>
<dbReference type="OrthoDB" id="9805337at2"/>
<evidence type="ECO:0000256" key="1">
    <source>
        <dbReference type="ARBA" id="ARBA00023002"/>
    </source>
</evidence>